<comment type="caution">
    <text evidence="1">The sequence shown here is derived from an EMBL/GenBank/DDBJ whole genome shotgun (WGS) entry which is preliminary data.</text>
</comment>
<name>A0A9Q5ZH39_NOSLI</name>
<dbReference type="EMBL" id="LAHD01000002">
    <property type="protein sequence ID" value="PHK07266.1"/>
    <property type="molecule type" value="Genomic_DNA"/>
</dbReference>
<evidence type="ECO:0000313" key="1">
    <source>
        <dbReference type="EMBL" id="PHK07266.1"/>
    </source>
</evidence>
<protein>
    <submittedName>
        <fullName evidence="1">Uncharacterized protein</fullName>
    </submittedName>
</protein>
<dbReference type="Proteomes" id="UP000222310">
    <property type="component" value="Unassembled WGS sequence"/>
</dbReference>
<organism evidence="1 2">
    <name type="scientific">Nostoc linckia z8</name>
    <dbReference type="NCBI Taxonomy" id="1628746"/>
    <lineage>
        <taxon>Bacteria</taxon>
        <taxon>Bacillati</taxon>
        <taxon>Cyanobacteriota</taxon>
        <taxon>Cyanophyceae</taxon>
        <taxon>Nostocales</taxon>
        <taxon>Nostocaceae</taxon>
        <taxon>Nostoc</taxon>
    </lineage>
</organism>
<dbReference type="AlphaFoldDB" id="A0A9Q5ZH39"/>
<accession>A0A9Q5ZH39</accession>
<reference evidence="1 2" key="1">
    <citation type="submission" date="2015-02" db="EMBL/GenBank/DDBJ databases">
        <title>Nostoc linckia genome annotation.</title>
        <authorList>
            <person name="Zhou Z."/>
        </authorList>
    </citation>
    <scope>NUCLEOTIDE SEQUENCE [LARGE SCALE GENOMIC DNA]</scope>
    <source>
        <strain evidence="2">z8</strain>
    </source>
</reference>
<gene>
    <name evidence="1" type="ORF">VF08_01310</name>
</gene>
<evidence type="ECO:0000313" key="2">
    <source>
        <dbReference type="Proteomes" id="UP000222310"/>
    </source>
</evidence>
<proteinExistence type="predicted"/>
<sequence>MEMDIFEIEQKHIDENEILKPEDLGKHCYLVNGEFLGFFDTSRDAFESTLNIVKLSQDEIQSYDYLKPEHLGKWAYLGWVDGSGWMLLGFYDSQREAIAGYKSSRSLA</sequence>